<dbReference type="Gene3D" id="2.60.40.10">
    <property type="entry name" value="Immunoglobulins"/>
    <property type="match status" value="1"/>
</dbReference>
<dbReference type="PANTHER" id="PTHR36234:SF5">
    <property type="entry name" value="LYSYL ENDOPEPTIDASE"/>
    <property type="match status" value="1"/>
</dbReference>
<dbReference type="InterPro" id="IPR013783">
    <property type="entry name" value="Ig-like_fold"/>
</dbReference>
<dbReference type="Pfam" id="PF16640">
    <property type="entry name" value="Big_3_5"/>
    <property type="match status" value="1"/>
</dbReference>
<proteinExistence type="predicted"/>
<gene>
    <name evidence="2" type="ORF">ELE36_10695</name>
</gene>
<evidence type="ECO:0000313" key="3">
    <source>
        <dbReference type="Proteomes" id="UP000291562"/>
    </source>
</evidence>
<organism evidence="2 3">
    <name type="scientific">Pseudolysobacter antarcticus</name>
    <dbReference type="NCBI Taxonomy" id="2511995"/>
    <lineage>
        <taxon>Bacteria</taxon>
        <taxon>Pseudomonadati</taxon>
        <taxon>Pseudomonadota</taxon>
        <taxon>Gammaproteobacteria</taxon>
        <taxon>Lysobacterales</taxon>
        <taxon>Rhodanobacteraceae</taxon>
        <taxon>Pseudolysobacter</taxon>
    </lineage>
</organism>
<dbReference type="InterPro" id="IPR009003">
    <property type="entry name" value="Peptidase_S1_PA"/>
</dbReference>
<evidence type="ECO:0000313" key="2">
    <source>
        <dbReference type="EMBL" id="QBB70784.1"/>
    </source>
</evidence>
<dbReference type="RefSeq" id="WP_129833150.1">
    <property type="nucleotide sequence ID" value="NZ_CP035704.1"/>
</dbReference>
<accession>A0A411HK54</accession>
<name>A0A411HK54_9GAMM</name>
<feature type="domain" description="Bacterial Ig-like" evidence="1">
    <location>
        <begin position="767"/>
        <end position="855"/>
    </location>
</feature>
<dbReference type="EMBL" id="CP035704">
    <property type="protein sequence ID" value="QBB70784.1"/>
    <property type="molecule type" value="Genomic_DNA"/>
</dbReference>
<dbReference type="InterPro" id="IPR043504">
    <property type="entry name" value="Peptidase_S1_PA_chymotrypsin"/>
</dbReference>
<dbReference type="Proteomes" id="UP000291562">
    <property type="component" value="Chromosome"/>
</dbReference>
<dbReference type="OrthoDB" id="5619888at2"/>
<dbReference type="InterPro" id="IPR032109">
    <property type="entry name" value="Big_3_5"/>
</dbReference>
<dbReference type="KEGG" id="xbc:ELE36_10695"/>
<dbReference type="Gene3D" id="2.40.10.10">
    <property type="entry name" value="Trypsin-like serine proteases"/>
    <property type="match status" value="2"/>
</dbReference>
<reference evidence="2 3" key="1">
    <citation type="submission" date="2019-01" db="EMBL/GenBank/DDBJ databases">
        <title>Pseudolysobacter antarctica gen. nov., sp. nov., isolated from Fildes Peninsula, Antarctica.</title>
        <authorList>
            <person name="Wei Z."/>
            <person name="Peng F."/>
        </authorList>
    </citation>
    <scope>NUCLEOTIDE SEQUENCE [LARGE SCALE GENOMIC DNA]</scope>
    <source>
        <strain evidence="2 3">AQ6-296</strain>
    </source>
</reference>
<protein>
    <submittedName>
        <fullName evidence="2">Ig-like domain repeat protein</fullName>
    </submittedName>
</protein>
<dbReference type="SUPFAM" id="SSF50494">
    <property type="entry name" value="Trypsin-like serine proteases"/>
    <property type="match status" value="1"/>
</dbReference>
<dbReference type="PANTHER" id="PTHR36234">
    <property type="entry name" value="LYSYL ENDOPEPTIDASE"/>
    <property type="match status" value="1"/>
</dbReference>
<sequence length="863" mass="92194">MKSKWCVKGFRACGSLLVRMFSVAVLVSAFAVPGHAKMYEEPRSFSLKDKSQEQVERKVLPKINIERLLAEDRDRGKDLQRPGPHRFAVAADQAYTLDKAGTWQTLADGRLWRLRINSPGAKSLSLGITRFDLPEGAKLWIYNPAHTAVEGPYTARNRSHLGSLWTPVIQGDEIVVEVFAPAGGSQPVIEIGKINQGYRGFEKNVPGGGTEGTCENDVVCPVGDPWRKQIRAVGVYTKNGTADCTGTLLNDTAHDFKPYFLSANHCGVDSTSDATIVVYWNYEATTCGTHGPGSTADNQSGSTFRASYAPSDFLLFELDAKPDPSFNVFYAGWDATGAIPPSEVGIHHPAADVKAISFANSAADTTAYNSPTHDPAGNHWRVLWNSGVTEPGSSGSCLFNASNQRCIGQLHGGPSICGGADLHDYYGRLSVSWNGGGTSATRLKDWLDPGNTGSLGLDGDPHITTANGVHYDFQSAGEFVSLRDADGLEIQTRQTPIATTFNPGADAHDGLATCVSLNTAVAARVSKHRVTYEPNLSGVPDPSGLQLRVDGVLTTLGASGHDLAGGGRIAKTAAAGGLEIVFPDSSVLYVTPGWWADQAKWFLNVDVVRPPSSDGASPGSFPTGGIAGAIAPDNWLPALPDGSSMGAMPAALHQRYVDLYQKFADAWRVTDKTTLFDYAPGKSTESFTVRSWPLEKPPCVLPESKPARPVNQDIAERVCRPVAGENAHNNCVFDVMVTGNLEFGKTYALTQQIQANSTRITLSDDRDPSKPGEPVIFTATVSRAVATNDRAPAGSVQFSIDGKKVGRPVRLDANGQAQWKTTSLKPGAHKVSASYIAIKDGALLPSVSADQQHTVKDGGYDRS</sequence>
<evidence type="ECO:0000259" key="1">
    <source>
        <dbReference type="Pfam" id="PF16640"/>
    </source>
</evidence>
<dbReference type="AlphaFoldDB" id="A0A411HK54"/>
<keyword evidence="3" id="KW-1185">Reference proteome</keyword>